<evidence type="ECO:0000256" key="2">
    <source>
        <dbReference type="SAM" id="Phobius"/>
    </source>
</evidence>
<proteinExistence type="predicted"/>
<dbReference type="EMBL" id="JACGAN010000008">
    <property type="protein sequence ID" value="MBA5746708.1"/>
    <property type="molecule type" value="Genomic_DNA"/>
</dbReference>
<evidence type="ECO:0000313" key="4">
    <source>
        <dbReference type="Proteomes" id="UP000540056"/>
    </source>
</evidence>
<keyword evidence="2" id="KW-1133">Transmembrane helix</keyword>
<keyword evidence="4" id="KW-1185">Reference proteome</keyword>
<reference evidence="3 4" key="1">
    <citation type="submission" date="2020-07" db="EMBL/GenBank/DDBJ databases">
        <title>Draft Genome Sequences of Lactobacillales Isolated from the International Space Station.</title>
        <authorList>
            <person name="Bharadwaj A.R."/>
            <person name="Singh N.K."/>
            <person name="Wood J.M."/>
            <person name="Debieu M."/>
            <person name="O'Hara N.B."/>
            <person name="Karouia F."/>
            <person name="Mason C.E."/>
            <person name="Venkateswaran K."/>
        </authorList>
    </citation>
    <scope>NUCLEOTIDE SEQUENCE [LARGE SCALE GENOMIC DNA]</scope>
    <source>
        <strain evidence="3 4">151250015-1-258-55</strain>
    </source>
</reference>
<sequence length="184" mass="21140">MNQDDPIQNQSYVVENELSTNTSSIDNNRASLKSMDDIGTDGTNRWDYTSTDGKGESSVIAAANRFPDSINLSKQNLDNERGEKMSNNSSFDLLFKELKDDMREREQRSEKRFEVQQELLLNQIDKKMDNKLNGIEKQFESLNEQIKDTKNENRYWFIGLIVAIIGLISPIIVALINILPQMMK</sequence>
<evidence type="ECO:0000256" key="1">
    <source>
        <dbReference type="SAM" id="Coils"/>
    </source>
</evidence>
<feature type="transmembrane region" description="Helical" evidence="2">
    <location>
        <begin position="155"/>
        <end position="179"/>
    </location>
</feature>
<keyword evidence="1" id="KW-0175">Coiled coil</keyword>
<gene>
    <name evidence="3" type="ORF">H3232_05825</name>
</gene>
<accession>A0ABR5ZY89</accession>
<organism evidence="3 4">
    <name type="scientific">Aerococcus urinaeequi</name>
    <dbReference type="NCBI Taxonomy" id="51665"/>
    <lineage>
        <taxon>Bacteria</taxon>
        <taxon>Bacillati</taxon>
        <taxon>Bacillota</taxon>
        <taxon>Bacilli</taxon>
        <taxon>Lactobacillales</taxon>
        <taxon>Aerococcaceae</taxon>
        <taxon>Aerococcus</taxon>
    </lineage>
</organism>
<keyword evidence="2" id="KW-0812">Transmembrane</keyword>
<comment type="caution">
    <text evidence="3">The sequence shown here is derived from an EMBL/GenBank/DDBJ whole genome shotgun (WGS) entry which is preliminary data.</text>
</comment>
<feature type="coiled-coil region" evidence="1">
    <location>
        <begin position="125"/>
        <end position="152"/>
    </location>
</feature>
<dbReference type="Proteomes" id="UP000540056">
    <property type="component" value="Unassembled WGS sequence"/>
</dbReference>
<evidence type="ECO:0000313" key="3">
    <source>
        <dbReference type="EMBL" id="MBA5746708.1"/>
    </source>
</evidence>
<protein>
    <submittedName>
        <fullName evidence="3">Uncharacterized protein</fullName>
    </submittedName>
</protein>
<dbReference type="RefSeq" id="WP_182023417.1">
    <property type="nucleotide sequence ID" value="NZ_JACGAM010000008.1"/>
</dbReference>
<keyword evidence="2" id="KW-0472">Membrane</keyword>
<name>A0ABR5ZY89_9LACT</name>